<organism evidence="2 3">
    <name type="scientific">Austropuccinia psidii MF-1</name>
    <dbReference type="NCBI Taxonomy" id="1389203"/>
    <lineage>
        <taxon>Eukaryota</taxon>
        <taxon>Fungi</taxon>
        <taxon>Dikarya</taxon>
        <taxon>Basidiomycota</taxon>
        <taxon>Pucciniomycotina</taxon>
        <taxon>Pucciniomycetes</taxon>
        <taxon>Pucciniales</taxon>
        <taxon>Sphaerophragmiaceae</taxon>
        <taxon>Austropuccinia</taxon>
    </lineage>
</organism>
<dbReference type="AlphaFoldDB" id="A0A9Q3JT84"/>
<protein>
    <submittedName>
        <fullName evidence="2">Uncharacterized protein</fullName>
    </submittedName>
</protein>
<keyword evidence="3" id="KW-1185">Reference proteome</keyword>
<dbReference type="Proteomes" id="UP000765509">
    <property type="component" value="Unassembled WGS sequence"/>
</dbReference>
<sequence>MPCKGQVQQIKAWLKDQSMLSEDQKKKLAQGNENSQVEAPQASIRKAAPQQVPNKPKRTPKINQKAKQKEKGKAKPKWNKPYWQNHRIPKKERTAMDNVFNMARTLMELKNNEEERLNQSFSKEVDLVKLVNQIETCNKEIITKVQTFEYIQQKLGNELLLLKESQNIIIGLKNVNEDNILSLKQICAIIESNVTLLNQPDDNSISFINRQLKELRIQVKNLENSAGHNAALFQ</sequence>
<proteinExistence type="predicted"/>
<feature type="compositionally biased region" description="Basic residues" evidence="1">
    <location>
        <begin position="55"/>
        <end position="66"/>
    </location>
</feature>
<name>A0A9Q3JT84_9BASI</name>
<evidence type="ECO:0000313" key="3">
    <source>
        <dbReference type="Proteomes" id="UP000765509"/>
    </source>
</evidence>
<gene>
    <name evidence="2" type="ORF">O181_107823</name>
</gene>
<reference evidence="2" key="1">
    <citation type="submission" date="2021-03" db="EMBL/GenBank/DDBJ databases">
        <title>Draft genome sequence of rust myrtle Austropuccinia psidii MF-1, a brazilian biotype.</title>
        <authorList>
            <person name="Quecine M.C."/>
            <person name="Pachon D.M.R."/>
            <person name="Bonatelli M.L."/>
            <person name="Correr F.H."/>
            <person name="Franceschini L.M."/>
            <person name="Leite T.F."/>
            <person name="Margarido G.R.A."/>
            <person name="Almeida C.A."/>
            <person name="Ferrarezi J.A."/>
            <person name="Labate C.A."/>
        </authorList>
    </citation>
    <scope>NUCLEOTIDE SEQUENCE</scope>
    <source>
        <strain evidence="2">MF-1</strain>
    </source>
</reference>
<evidence type="ECO:0000256" key="1">
    <source>
        <dbReference type="SAM" id="MobiDB-lite"/>
    </source>
</evidence>
<accession>A0A9Q3JT84</accession>
<dbReference type="OrthoDB" id="2436455at2759"/>
<feature type="region of interest" description="Disordered" evidence="1">
    <location>
        <begin position="21"/>
        <end position="81"/>
    </location>
</feature>
<dbReference type="EMBL" id="AVOT02082021">
    <property type="protein sequence ID" value="MBW0568108.1"/>
    <property type="molecule type" value="Genomic_DNA"/>
</dbReference>
<comment type="caution">
    <text evidence="2">The sequence shown here is derived from an EMBL/GenBank/DDBJ whole genome shotgun (WGS) entry which is preliminary data.</text>
</comment>
<evidence type="ECO:0000313" key="2">
    <source>
        <dbReference type="EMBL" id="MBW0568108.1"/>
    </source>
</evidence>